<evidence type="ECO:0000313" key="2">
    <source>
        <dbReference type="Proteomes" id="UP000727407"/>
    </source>
</evidence>
<dbReference type="AlphaFoldDB" id="A0A8J4TNB1"/>
<accession>A0A8J4TNB1</accession>
<reference evidence="1" key="1">
    <citation type="submission" date="2020-07" db="EMBL/GenBank/DDBJ databases">
        <title>Clarias magur genome sequencing, assembly and annotation.</title>
        <authorList>
            <person name="Kushwaha B."/>
            <person name="Kumar R."/>
            <person name="Das P."/>
            <person name="Joshi C.G."/>
            <person name="Kumar D."/>
            <person name="Nagpure N.S."/>
            <person name="Pandey M."/>
            <person name="Agarwal S."/>
            <person name="Srivastava S."/>
            <person name="Singh M."/>
            <person name="Sahoo L."/>
            <person name="Jayasankar P."/>
            <person name="Meher P.K."/>
            <person name="Koringa P.G."/>
            <person name="Iquebal M.A."/>
            <person name="Das S.P."/>
            <person name="Bit A."/>
            <person name="Patnaik S."/>
            <person name="Patel N."/>
            <person name="Shah T.M."/>
            <person name="Hinsu A."/>
            <person name="Jena J.K."/>
        </authorList>
    </citation>
    <scope>NUCLEOTIDE SEQUENCE</scope>
    <source>
        <strain evidence="1">CIFAMagur01</strain>
        <tissue evidence="1">Testis</tissue>
    </source>
</reference>
<keyword evidence="2" id="KW-1185">Reference proteome</keyword>
<sequence length="80" mass="8810">MFFSSREPCRISFPSLASVPLWFVNNGAQVGQGVHFYHCFTTHCARVCVGCVGSNASSVFSPRDDELTSMLSFLLPDHLP</sequence>
<comment type="caution">
    <text evidence="1">The sequence shown here is derived from an EMBL/GenBank/DDBJ whole genome shotgun (WGS) entry which is preliminary data.</text>
</comment>
<organism evidence="1 2">
    <name type="scientific">Clarias magur</name>
    <name type="common">Asian catfish</name>
    <name type="synonym">Macropteronotus magur</name>
    <dbReference type="NCBI Taxonomy" id="1594786"/>
    <lineage>
        <taxon>Eukaryota</taxon>
        <taxon>Metazoa</taxon>
        <taxon>Chordata</taxon>
        <taxon>Craniata</taxon>
        <taxon>Vertebrata</taxon>
        <taxon>Euteleostomi</taxon>
        <taxon>Actinopterygii</taxon>
        <taxon>Neopterygii</taxon>
        <taxon>Teleostei</taxon>
        <taxon>Ostariophysi</taxon>
        <taxon>Siluriformes</taxon>
        <taxon>Clariidae</taxon>
        <taxon>Clarias</taxon>
    </lineage>
</organism>
<feature type="non-terminal residue" evidence="1">
    <location>
        <position position="80"/>
    </location>
</feature>
<proteinExistence type="predicted"/>
<name>A0A8J4TNB1_CLAMG</name>
<evidence type="ECO:0000313" key="1">
    <source>
        <dbReference type="EMBL" id="KAF5901286.1"/>
    </source>
</evidence>
<dbReference type="Proteomes" id="UP000727407">
    <property type="component" value="Unassembled WGS sequence"/>
</dbReference>
<dbReference type="EMBL" id="QNUK01000115">
    <property type="protein sequence ID" value="KAF5901286.1"/>
    <property type="molecule type" value="Genomic_DNA"/>
</dbReference>
<gene>
    <name evidence="1" type="primary">serS</name>
    <name evidence="1" type="ORF">DAT39_008948</name>
</gene>
<protein>
    <submittedName>
        <fullName evidence="1">Metal transporter Nramp5</fullName>
    </submittedName>
</protein>